<feature type="transmembrane region" description="Helical" evidence="2">
    <location>
        <begin position="40"/>
        <end position="60"/>
    </location>
</feature>
<feature type="region of interest" description="Disordered" evidence="1">
    <location>
        <begin position="682"/>
        <end position="748"/>
    </location>
</feature>
<reference evidence="3 4" key="1">
    <citation type="submission" date="2016-10" db="EMBL/GenBank/DDBJ databases">
        <title>Proteomics and genomics reveal pathogen-plant mechanisms compatible with a hemibiotrophic lifestyle of Diplodia corticola.</title>
        <authorList>
            <person name="Fernandes I."/>
            <person name="De Jonge R."/>
            <person name="Van De Peer Y."/>
            <person name="Devreese B."/>
            <person name="Alves A."/>
            <person name="Esteves A.C."/>
        </authorList>
    </citation>
    <scope>NUCLEOTIDE SEQUENCE [LARGE SCALE GENOMIC DNA]</scope>
    <source>
        <strain evidence="3 4">CBS 112549</strain>
    </source>
</reference>
<dbReference type="Proteomes" id="UP000183809">
    <property type="component" value="Unassembled WGS sequence"/>
</dbReference>
<organism evidence="3 4">
    <name type="scientific">Diplodia corticola</name>
    <dbReference type="NCBI Taxonomy" id="236234"/>
    <lineage>
        <taxon>Eukaryota</taxon>
        <taxon>Fungi</taxon>
        <taxon>Dikarya</taxon>
        <taxon>Ascomycota</taxon>
        <taxon>Pezizomycotina</taxon>
        <taxon>Dothideomycetes</taxon>
        <taxon>Dothideomycetes incertae sedis</taxon>
        <taxon>Botryosphaeriales</taxon>
        <taxon>Botryosphaeriaceae</taxon>
        <taxon>Diplodia</taxon>
    </lineage>
</organism>
<dbReference type="RefSeq" id="XP_020134211.1">
    <property type="nucleotide sequence ID" value="XM_020275616.1"/>
</dbReference>
<feature type="region of interest" description="Disordered" evidence="1">
    <location>
        <begin position="193"/>
        <end position="219"/>
    </location>
</feature>
<dbReference type="AlphaFoldDB" id="A0A1J9RDI3"/>
<evidence type="ECO:0000256" key="2">
    <source>
        <dbReference type="SAM" id="Phobius"/>
    </source>
</evidence>
<feature type="compositionally biased region" description="Low complexity" evidence="1">
    <location>
        <begin position="711"/>
        <end position="748"/>
    </location>
</feature>
<keyword evidence="4" id="KW-1185">Reference proteome</keyword>
<feature type="compositionally biased region" description="Low complexity" evidence="1">
    <location>
        <begin position="682"/>
        <end position="697"/>
    </location>
</feature>
<feature type="region of interest" description="Disordered" evidence="1">
    <location>
        <begin position="157"/>
        <end position="180"/>
    </location>
</feature>
<gene>
    <name evidence="3" type="ORF">BKCO1_4000190</name>
</gene>
<evidence type="ECO:0000313" key="3">
    <source>
        <dbReference type="EMBL" id="OJD38600.1"/>
    </source>
</evidence>
<protein>
    <submittedName>
        <fullName evidence="3">Pentatricopeptide repeat domain-containing protein</fullName>
    </submittedName>
</protein>
<dbReference type="GeneID" id="31015877"/>
<feature type="region of interest" description="Disordered" evidence="1">
    <location>
        <begin position="76"/>
        <end position="118"/>
    </location>
</feature>
<comment type="caution">
    <text evidence="3">The sequence shown here is derived from an EMBL/GenBank/DDBJ whole genome shotgun (WGS) entry which is preliminary data.</text>
</comment>
<name>A0A1J9RDI3_9PEZI</name>
<feature type="compositionally biased region" description="Basic and acidic residues" evidence="1">
    <location>
        <begin position="86"/>
        <end position="99"/>
    </location>
</feature>
<keyword evidence="2" id="KW-1133">Transmembrane helix</keyword>
<dbReference type="OrthoDB" id="185373at2759"/>
<evidence type="ECO:0000256" key="1">
    <source>
        <dbReference type="SAM" id="MobiDB-lite"/>
    </source>
</evidence>
<proteinExistence type="predicted"/>
<evidence type="ECO:0000313" key="4">
    <source>
        <dbReference type="Proteomes" id="UP000183809"/>
    </source>
</evidence>
<feature type="region of interest" description="Disordered" evidence="1">
    <location>
        <begin position="771"/>
        <end position="793"/>
    </location>
</feature>
<feature type="compositionally biased region" description="Pro residues" evidence="1">
    <location>
        <begin position="698"/>
        <end position="710"/>
    </location>
</feature>
<sequence length="793" mass="88382">MQSLWSRTLRATKCTCRCQQCLSYSTAVARRSTTAFRKRLSAIPSSTIFYSAIFACAAVADGRSKQQRRQKWNNAIQGAKNGLGPHDADPPTSDGREGEPTEEQPDLQEPESDPDFLGSEYMDAVDIAELLKKAVDHVEDPQAAEAIMREKLEELENAARQGSKKTGRRGPGSEEDYATFGEVDDWADARTHTMMDSGQPEWPENTGPSFDPDHFPPQSVYATDERKMEGLGYRWTRRKIQTMNLSMAKLVLAMTDEAQLDRYPLRRKWDNVPECWLPHNVYFIAMKKPAQKKKYFLSIEDFLQRTKMPKRDEDVVEYKPIFGKYPYYEQDHDGQFHYKCHSMNERIFDTFEQCFRGEVTVPSLIATICEELLVSSAPPNITTYNALLLGFNKLKQRNLSRLVIESLHEVHMRPDEITCAAALTHHTATNDAHGFTRFMQLMTGMSTTSYALMLARPTLSLHHASSLQKMQNRVVAHPRSPGRLIQKVHPTPRVMNAVVAGLLRFYGLERAVDVCATLAADGWGFETAALTRFLHACAERRDWPAGVAVWQQLQELRARRRAHQDRPLDRSAYLHMLGLCWRCDRPDVFEQVLVEADRCGGYRKGPLEKDLEKMRRRGLGVFDAADERRADWELRAEMVAKIRQEGVLVGRLREELAAARAARAARTARGAGAARAAWSAAGGSNAASSPSSSSSSPPSSPSPPPPPPSLDDPAPSFPFSVTPSSPNDPSSSSAFPPPNAAAITTTPADTVVVTDNEVVIPKIVHGFAARPEGEVAWRSLKKSGDEGKGTKDG</sequence>
<dbReference type="EMBL" id="MNUE01000004">
    <property type="protein sequence ID" value="OJD38600.1"/>
    <property type="molecule type" value="Genomic_DNA"/>
</dbReference>
<accession>A0A1J9RDI3</accession>
<dbReference type="STRING" id="236234.A0A1J9RDI3"/>
<feature type="compositionally biased region" description="Acidic residues" evidence="1">
    <location>
        <begin position="100"/>
        <end position="114"/>
    </location>
</feature>
<feature type="compositionally biased region" description="Basic and acidic residues" evidence="1">
    <location>
        <begin position="782"/>
        <end position="793"/>
    </location>
</feature>
<keyword evidence="2" id="KW-0812">Transmembrane</keyword>
<keyword evidence="2" id="KW-0472">Membrane</keyword>